<organism evidence="3 4">
    <name type="scientific">Pedobacter frigiditerrae</name>
    <dbReference type="NCBI Taxonomy" id="2530452"/>
    <lineage>
        <taxon>Bacteria</taxon>
        <taxon>Pseudomonadati</taxon>
        <taxon>Bacteroidota</taxon>
        <taxon>Sphingobacteriia</taxon>
        <taxon>Sphingobacteriales</taxon>
        <taxon>Sphingobacteriaceae</taxon>
        <taxon>Pedobacter</taxon>
    </lineage>
</organism>
<dbReference type="InterPro" id="IPR000014">
    <property type="entry name" value="PAS"/>
</dbReference>
<evidence type="ECO:0000313" key="3">
    <source>
        <dbReference type="EMBL" id="TCC90360.1"/>
    </source>
</evidence>
<accession>A0A4R0MTJ9</accession>
<name>A0A4R0MTJ9_9SPHI</name>
<feature type="chain" id="PRO_5020225678" description="PAS domain-containing protein" evidence="1">
    <location>
        <begin position="25"/>
        <end position="242"/>
    </location>
</feature>
<reference evidence="3 4" key="1">
    <citation type="submission" date="2019-02" db="EMBL/GenBank/DDBJ databases">
        <title>Pedobacter sp. RP-1-13 sp. nov., isolated from Arctic soil.</title>
        <authorList>
            <person name="Dahal R.H."/>
        </authorList>
    </citation>
    <scope>NUCLEOTIDE SEQUENCE [LARGE SCALE GENOMIC DNA]</scope>
    <source>
        <strain evidence="3 4">RP-1-13</strain>
    </source>
</reference>
<gene>
    <name evidence="3" type="ORF">EZ428_13875</name>
</gene>
<evidence type="ECO:0000259" key="2">
    <source>
        <dbReference type="PROSITE" id="PS50112"/>
    </source>
</evidence>
<sequence>MKAKTKLRYLFVVFICGLSINSFAQKKPDTLIIGTKNGQILLVSDSLQKFNGLMIEEIIKKALLSVKDSLTSEDKKARNKVMREAQYTELIKNKNPFRINPFFGIGLIRDKLSPFLGLSLDFAPQRQDYYYKKGGMYTFINVAINSFFSFSQNPSGYRTQKNIFLEASIGNRMNNKLIYKSFSEISGGIGYLVHREGNYFKGNSFKVYCNFGLPNSFVKIRPELFITDNFRTAFPGLAIKFN</sequence>
<evidence type="ECO:0000313" key="4">
    <source>
        <dbReference type="Proteomes" id="UP000292884"/>
    </source>
</evidence>
<dbReference type="OrthoDB" id="664859at2"/>
<dbReference type="RefSeq" id="WP_131553761.1">
    <property type="nucleotide sequence ID" value="NZ_SJSK01000003.1"/>
</dbReference>
<dbReference type="EMBL" id="SJSK01000003">
    <property type="protein sequence ID" value="TCC90360.1"/>
    <property type="molecule type" value="Genomic_DNA"/>
</dbReference>
<keyword evidence="4" id="KW-1185">Reference proteome</keyword>
<protein>
    <recommendedName>
        <fullName evidence="2">PAS domain-containing protein</fullName>
    </recommendedName>
</protein>
<feature type="domain" description="PAS" evidence="2">
    <location>
        <begin position="28"/>
        <end position="89"/>
    </location>
</feature>
<proteinExistence type="predicted"/>
<comment type="caution">
    <text evidence="3">The sequence shown here is derived from an EMBL/GenBank/DDBJ whole genome shotgun (WGS) entry which is preliminary data.</text>
</comment>
<dbReference type="AlphaFoldDB" id="A0A4R0MTJ9"/>
<feature type="signal peptide" evidence="1">
    <location>
        <begin position="1"/>
        <end position="24"/>
    </location>
</feature>
<dbReference type="PROSITE" id="PS50112">
    <property type="entry name" value="PAS"/>
    <property type="match status" value="1"/>
</dbReference>
<dbReference type="Proteomes" id="UP000292884">
    <property type="component" value="Unassembled WGS sequence"/>
</dbReference>
<evidence type="ECO:0000256" key="1">
    <source>
        <dbReference type="SAM" id="SignalP"/>
    </source>
</evidence>
<keyword evidence="1" id="KW-0732">Signal</keyword>